<gene>
    <name evidence="2" type="ORF">PHYPSEUDO_003638</name>
</gene>
<dbReference type="AlphaFoldDB" id="A0A8T1VRA7"/>
<keyword evidence="3" id="KW-1185">Reference proteome</keyword>
<reference evidence="2" key="1">
    <citation type="submission" date="2021-02" db="EMBL/GenBank/DDBJ databases">
        <authorList>
            <person name="Palmer J.M."/>
        </authorList>
    </citation>
    <scope>NUCLEOTIDE SEQUENCE</scope>
    <source>
        <strain evidence="2">SCRP734</strain>
    </source>
</reference>
<name>A0A8T1VRA7_9STRA</name>
<evidence type="ECO:0000313" key="3">
    <source>
        <dbReference type="Proteomes" id="UP000694044"/>
    </source>
</evidence>
<sequence length="140" mass="15696">MPQLDRCDQVRVALAVSAALSEAVWGISFRCFSRPYAMTDAAFSPFWGVAMNGLYTMVAILFAAVVVPTMIATIILLRDKSPFNQQVWEMRALRRVTIYVGGCFLFVVIVANADAFGYEKRVMSHEAEFSAKFNAFYCKL</sequence>
<feature type="transmembrane region" description="Helical" evidence="1">
    <location>
        <begin position="98"/>
        <end position="118"/>
    </location>
</feature>
<feature type="transmembrane region" description="Helical" evidence="1">
    <location>
        <begin position="53"/>
        <end position="77"/>
    </location>
</feature>
<keyword evidence="1" id="KW-0812">Transmembrane</keyword>
<evidence type="ECO:0000313" key="2">
    <source>
        <dbReference type="EMBL" id="KAG7383476.1"/>
    </source>
</evidence>
<accession>A0A8T1VRA7</accession>
<keyword evidence="1" id="KW-1133">Transmembrane helix</keyword>
<keyword evidence="1" id="KW-0472">Membrane</keyword>
<protein>
    <submittedName>
        <fullName evidence="2">Uncharacterized protein</fullName>
    </submittedName>
</protein>
<comment type="caution">
    <text evidence="2">The sequence shown here is derived from an EMBL/GenBank/DDBJ whole genome shotgun (WGS) entry which is preliminary data.</text>
</comment>
<feature type="transmembrane region" description="Helical" evidence="1">
    <location>
        <begin position="12"/>
        <end position="33"/>
    </location>
</feature>
<dbReference type="EMBL" id="JAGDFM010000176">
    <property type="protein sequence ID" value="KAG7383476.1"/>
    <property type="molecule type" value="Genomic_DNA"/>
</dbReference>
<organism evidence="2 3">
    <name type="scientific">Phytophthora pseudosyringae</name>
    <dbReference type="NCBI Taxonomy" id="221518"/>
    <lineage>
        <taxon>Eukaryota</taxon>
        <taxon>Sar</taxon>
        <taxon>Stramenopiles</taxon>
        <taxon>Oomycota</taxon>
        <taxon>Peronosporomycetes</taxon>
        <taxon>Peronosporales</taxon>
        <taxon>Peronosporaceae</taxon>
        <taxon>Phytophthora</taxon>
    </lineage>
</organism>
<proteinExistence type="predicted"/>
<dbReference type="Proteomes" id="UP000694044">
    <property type="component" value="Unassembled WGS sequence"/>
</dbReference>
<evidence type="ECO:0000256" key="1">
    <source>
        <dbReference type="SAM" id="Phobius"/>
    </source>
</evidence>